<dbReference type="Gene3D" id="3.30.572.10">
    <property type="entry name" value="Thymidylate synthase/dCMP hydroxymethylase domain"/>
    <property type="match status" value="1"/>
</dbReference>
<dbReference type="AlphaFoldDB" id="A0A2H0TLW2"/>
<organism evidence="3 4">
    <name type="scientific">Candidatus Nealsonbacteria bacterium CG10_big_fil_rev_8_21_14_0_10_36_23</name>
    <dbReference type="NCBI Taxonomy" id="1974709"/>
    <lineage>
        <taxon>Bacteria</taxon>
        <taxon>Candidatus Nealsoniibacteriota</taxon>
    </lineage>
</organism>
<reference evidence="4" key="1">
    <citation type="submission" date="2017-09" db="EMBL/GenBank/DDBJ databases">
        <title>Depth-based differentiation of microbial function through sediment-hosted aquifers and enrichment of novel symbionts in the deep terrestrial subsurface.</title>
        <authorList>
            <person name="Probst A.J."/>
            <person name="Ladd B."/>
            <person name="Jarett J.K."/>
            <person name="Geller-Mcgrath D.E."/>
            <person name="Sieber C.M.K."/>
            <person name="Emerson J.B."/>
            <person name="Anantharaman K."/>
            <person name="Thomas B.C."/>
            <person name="Malmstrom R."/>
            <person name="Stieglmeier M."/>
            <person name="Klingl A."/>
            <person name="Woyke T."/>
            <person name="Ryan C.M."/>
            <person name="Banfield J.F."/>
        </authorList>
    </citation>
    <scope>NUCLEOTIDE SEQUENCE [LARGE SCALE GENOMIC DNA]</scope>
</reference>
<dbReference type="SUPFAM" id="SSF55831">
    <property type="entry name" value="Thymidylate synthase/dCMP hydroxymethylase"/>
    <property type="match status" value="1"/>
</dbReference>
<comment type="caution">
    <text evidence="3">The sequence shown here is derived from an EMBL/GenBank/DDBJ whole genome shotgun (WGS) entry which is preliminary data.</text>
</comment>
<proteinExistence type="predicted"/>
<dbReference type="Pfam" id="PF00303">
    <property type="entry name" value="Thymidylat_synt"/>
    <property type="match status" value="1"/>
</dbReference>
<keyword evidence="1" id="KW-0808">Transferase</keyword>
<dbReference type="InterPro" id="IPR036926">
    <property type="entry name" value="Thymidate_synth/dCMP_Mease_sf"/>
</dbReference>
<evidence type="ECO:0000259" key="2">
    <source>
        <dbReference type="Pfam" id="PF00303"/>
    </source>
</evidence>
<accession>A0A2H0TLW2</accession>
<evidence type="ECO:0000256" key="1">
    <source>
        <dbReference type="ARBA" id="ARBA00022679"/>
    </source>
</evidence>
<gene>
    <name evidence="3" type="ORF">COV26_00175</name>
</gene>
<name>A0A2H0TLW2_9BACT</name>
<protein>
    <recommendedName>
        <fullName evidence="2">Thymidylate synthase/dCMP hydroxymethylase domain-containing protein</fullName>
    </recommendedName>
</protein>
<dbReference type="InterPro" id="IPR023451">
    <property type="entry name" value="Thymidate_synth/dCMP_Mease_dom"/>
</dbReference>
<sequence>MSSEFIRQKLEGKAISLGREDLKSNEIPSVAVWGKTIPETWENAVLAAWEFGTHIPTEYDQDVDPQSRDVTLMMTVADPFAEPRIHLALPCGYLDLAVYVAEVVGGVHDSWVNREGHGWSYSYHDRLFNWPGKYNWDEILGSQKIEIQNVNQIDILINKLVSAPYTRRAQAITWVPQIDQPDPEPPCLQRIWCRLVKSDDKNYLLEMNTHWRSNDALKAAFMNTYAFTELQKMIAGEIEKRMDKPIGVGRYVGVMDSFHLYGSYERKNQIQTLLNQVEKMPFERRVVRSDNPMVMAEFAKAREKLAQEKAKAILP</sequence>
<dbReference type="GO" id="GO:0016740">
    <property type="term" value="F:transferase activity"/>
    <property type="evidence" value="ECO:0007669"/>
    <property type="project" value="UniProtKB-KW"/>
</dbReference>
<dbReference type="Proteomes" id="UP000228508">
    <property type="component" value="Unassembled WGS sequence"/>
</dbReference>
<evidence type="ECO:0000313" key="4">
    <source>
        <dbReference type="Proteomes" id="UP000228508"/>
    </source>
</evidence>
<evidence type="ECO:0000313" key="3">
    <source>
        <dbReference type="EMBL" id="PIR73129.1"/>
    </source>
</evidence>
<dbReference type="EMBL" id="PFCH01000003">
    <property type="protein sequence ID" value="PIR73129.1"/>
    <property type="molecule type" value="Genomic_DNA"/>
</dbReference>
<feature type="domain" description="Thymidylate synthase/dCMP hydroxymethylase" evidence="2">
    <location>
        <begin position="109"/>
        <end position="283"/>
    </location>
</feature>